<protein>
    <submittedName>
        <fullName evidence="2">Uncharacterized protein</fullName>
    </submittedName>
</protein>
<evidence type="ECO:0000313" key="3">
    <source>
        <dbReference type="Proteomes" id="UP000194127"/>
    </source>
</evidence>
<feature type="compositionally biased region" description="Polar residues" evidence="1">
    <location>
        <begin position="1"/>
        <end position="12"/>
    </location>
</feature>
<dbReference type="GeneID" id="36330767"/>
<dbReference type="OrthoDB" id="10269705at2759"/>
<evidence type="ECO:0000256" key="1">
    <source>
        <dbReference type="SAM" id="MobiDB-lite"/>
    </source>
</evidence>
<feature type="compositionally biased region" description="Basic and acidic residues" evidence="1">
    <location>
        <begin position="19"/>
        <end position="33"/>
    </location>
</feature>
<evidence type="ECO:0000313" key="2">
    <source>
        <dbReference type="EMBL" id="OSX61538.1"/>
    </source>
</evidence>
<proteinExistence type="predicted"/>
<dbReference type="EMBL" id="KZ110598">
    <property type="protein sequence ID" value="OSX61538.1"/>
    <property type="molecule type" value="Genomic_DNA"/>
</dbReference>
<keyword evidence="3" id="KW-1185">Reference proteome</keyword>
<organism evidence="2 3">
    <name type="scientific">Postia placenta MAD-698-R-SB12</name>
    <dbReference type="NCBI Taxonomy" id="670580"/>
    <lineage>
        <taxon>Eukaryota</taxon>
        <taxon>Fungi</taxon>
        <taxon>Dikarya</taxon>
        <taxon>Basidiomycota</taxon>
        <taxon>Agaricomycotina</taxon>
        <taxon>Agaricomycetes</taxon>
        <taxon>Polyporales</taxon>
        <taxon>Adustoporiaceae</taxon>
        <taxon>Rhodonia</taxon>
    </lineage>
</organism>
<sequence>MPHPSASATDNQDGLPIVRLEEDARREGRSRGRAQIRDRAGYCARQNALIDPDLIKLKPFGTFLVAYHFGLKEAVLLAAQHALMVPDLTDYLAEVSPSPELDGIHGTAMVRLMQWAEVCKAAAMMLVFDKYWWQNQVRQSVYRLCAACLPFNARRGDPYEVLQIDEELVSGILGDLLSEMPCKHPDLPELLLCLTSGSIFKR</sequence>
<gene>
    <name evidence="2" type="ORF">POSPLADRAFT_1145647</name>
</gene>
<name>A0A1X6MYT6_9APHY</name>
<feature type="region of interest" description="Disordered" evidence="1">
    <location>
        <begin position="1"/>
        <end position="33"/>
    </location>
</feature>
<dbReference type="AlphaFoldDB" id="A0A1X6MYT6"/>
<accession>A0A1X6MYT6</accession>
<dbReference type="RefSeq" id="XP_024338332.1">
    <property type="nucleotide sequence ID" value="XM_024485818.1"/>
</dbReference>
<dbReference type="Proteomes" id="UP000194127">
    <property type="component" value="Unassembled WGS sequence"/>
</dbReference>
<reference evidence="2 3" key="1">
    <citation type="submission" date="2017-04" db="EMBL/GenBank/DDBJ databases">
        <title>Genome Sequence of the Model Brown-Rot Fungus Postia placenta SB12.</title>
        <authorList>
            <consortium name="DOE Joint Genome Institute"/>
            <person name="Gaskell J."/>
            <person name="Kersten P."/>
            <person name="Larrondo L.F."/>
            <person name="Canessa P."/>
            <person name="Martinez D."/>
            <person name="Hibbett D."/>
            <person name="Schmoll M."/>
            <person name="Kubicek C.P."/>
            <person name="Martinez A.T."/>
            <person name="Yadav J."/>
            <person name="Master E."/>
            <person name="Magnuson J.K."/>
            <person name="James T."/>
            <person name="Yaver D."/>
            <person name="Berka R."/>
            <person name="Labutti K."/>
            <person name="Lipzen A."/>
            <person name="Aerts A."/>
            <person name="Barry K."/>
            <person name="Henrissat B."/>
            <person name="Blanchette R."/>
            <person name="Grigoriev I."/>
            <person name="Cullen D."/>
        </authorList>
    </citation>
    <scope>NUCLEOTIDE SEQUENCE [LARGE SCALE GENOMIC DNA]</scope>
    <source>
        <strain evidence="2 3">MAD-698-R-SB12</strain>
    </source>
</reference>